<keyword evidence="5" id="KW-1185">Reference proteome</keyword>
<feature type="domain" description="DDE-1" evidence="3">
    <location>
        <begin position="23"/>
        <end position="127"/>
    </location>
</feature>
<dbReference type="Proteomes" id="UP000821866">
    <property type="component" value="Chromosome 1"/>
</dbReference>
<feature type="region of interest" description="Disordered" evidence="2">
    <location>
        <begin position="137"/>
        <end position="181"/>
    </location>
</feature>
<dbReference type="InterPro" id="IPR004875">
    <property type="entry name" value="DDE_SF_endonuclease_dom"/>
</dbReference>
<comment type="caution">
    <text evidence="4">The sequence shown here is derived from an EMBL/GenBank/DDBJ whole genome shotgun (WGS) entry which is preliminary data.</text>
</comment>
<dbReference type="Pfam" id="PF03184">
    <property type="entry name" value="DDE_1"/>
    <property type="match status" value="1"/>
</dbReference>
<protein>
    <recommendedName>
        <fullName evidence="3">DDE-1 domain-containing protein</fullName>
    </recommendedName>
</protein>
<organism evidence="4 5">
    <name type="scientific">Rhipicephalus microplus</name>
    <name type="common">Cattle tick</name>
    <name type="synonym">Boophilus microplus</name>
    <dbReference type="NCBI Taxonomy" id="6941"/>
    <lineage>
        <taxon>Eukaryota</taxon>
        <taxon>Metazoa</taxon>
        <taxon>Ecdysozoa</taxon>
        <taxon>Arthropoda</taxon>
        <taxon>Chelicerata</taxon>
        <taxon>Arachnida</taxon>
        <taxon>Acari</taxon>
        <taxon>Parasitiformes</taxon>
        <taxon>Ixodida</taxon>
        <taxon>Ixodoidea</taxon>
        <taxon>Ixodidae</taxon>
        <taxon>Rhipicephalinae</taxon>
        <taxon>Rhipicephalus</taxon>
        <taxon>Boophilus</taxon>
    </lineage>
</organism>
<reference evidence="4" key="2">
    <citation type="submission" date="2021-09" db="EMBL/GenBank/DDBJ databases">
        <authorList>
            <person name="Jia N."/>
            <person name="Wang J."/>
            <person name="Shi W."/>
            <person name="Du L."/>
            <person name="Sun Y."/>
            <person name="Zhan W."/>
            <person name="Jiang J."/>
            <person name="Wang Q."/>
            <person name="Zhang B."/>
            <person name="Ji P."/>
            <person name="Sakyi L.B."/>
            <person name="Cui X."/>
            <person name="Yuan T."/>
            <person name="Jiang B."/>
            <person name="Yang W."/>
            <person name="Lam T.T.-Y."/>
            <person name="Chang Q."/>
            <person name="Ding S."/>
            <person name="Wang X."/>
            <person name="Zhu J."/>
            <person name="Ruan X."/>
            <person name="Zhao L."/>
            <person name="Wei J."/>
            <person name="Que T."/>
            <person name="Du C."/>
            <person name="Cheng J."/>
            <person name="Dai P."/>
            <person name="Han X."/>
            <person name="Huang E."/>
            <person name="Gao Y."/>
            <person name="Liu J."/>
            <person name="Shao H."/>
            <person name="Ye R."/>
            <person name="Li L."/>
            <person name="Wei W."/>
            <person name="Wang X."/>
            <person name="Wang C."/>
            <person name="Huo Q."/>
            <person name="Li W."/>
            <person name="Guo W."/>
            <person name="Chen H."/>
            <person name="Chen S."/>
            <person name="Zhou L."/>
            <person name="Zhou L."/>
            <person name="Ni X."/>
            <person name="Tian J."/>
            <person name="Zhou Y."/>
            <person name="Sheng Y."/>
            <person name="Liu T."/>
            <person name="Pan Y."/>
            <person name="Xia L."/>
            <person name="Li J."/>
            <person name="Zhao F."/>
            <person name="Cao W."/>
        </authorList>
    </citation>
    <scope>NUCLEOTIDE SEQUENCE</scope>
    <source>
        <strain evidence="4">Rmic-2018</strain>
        <tissue evidence="4">Larvae</tissue>
    </source>
</reference>
<name>A0A9J6F1E1_RHIMP</name>
<dbReference type="AlphaFoldDB" id="A0A9J6F1E1"/>
<dbReference type="EMBL" id="JABSTU010000001">
    <property type="protein sequence ID" value="KAH8040252.1"/>
    <property type="molecule type" value="Genomic_DNA"/>
</dbReference>
<evidence type="ECO:0000259" key="3">
    <source>
        <dbReference type="Pfam" id="PF03184"/>
    </source>
</evidence>
<evidence type="ECO:0000256" key="1">
    <source>
        <dbReference type="SAM" id="Coils"/>
    </source>
</evidence>
<accession>A0A9J6F1E1</accession>
<evidence type="ECO:0000313" key="4">
    <source>
        <dbReference type="EMBL" id="KAH8040252.1"/>
    </source>
</evidence>
<feature type="coiled-coil region" evidence="1">
    <location>
        <begin position="105"/>
        <end position="132"/>
    </location>
</feature>
<feature type="compositionally biased region" description="Basic and acidic residues" evidence="2">
    <location>
        <begin position="147"/>
        <end position="160"/>
    </location>
</feature>
<evidence type="ECO:0000256" key="2">
    <source>
        <dbReference type="SAM" id="MobiDB-lite"/>
    </source>
</evidence>
<keyword evidence="1" id="KW-0175">Coiled coil</keyword>
<proteinExistence type="predicted"/>
<evidence type="ECO:0000313" key="5">
    <source>
        <dbReference type="Proteomes" id="UP000821866"/>
    </source>
</evidence>
<reference evidence="4" key="1">
    <citation type="journal article" date="2020" name="Cell">
        <title>Large-Scale Comparative Analyses of Tick Genomes Elucidate Their Genetic Diversity and Vector Capacities.</title>
        <authorList>
            <consortium name="Tick Genome and Microbiome Consortium (TIGMIC)"/>
            <person name="Jia N."/>
            <person name="Wang J."/>
            <person name="Shi W."/>
            <person name="Du L."/>
            <person name="Sun Y."/>
            <person name="Zhan W."/>
            <person name="Jiang J.F."/>
            <person name="Wang Q."/>
            <person name="Zhang B."/>
            <person name="Ji P."/>
            <person name="Bell-Sakyi L."/>
            <person name="Cui X.M."/>
            <person name="Yuan T.T."/>
            <person name="Jiang B.G."/>
            <person name="Yang W.F."/>
            <person name="Lam T.T."/>
            <person name="Chang Q.C."/>
            <person name="Ding S.J."/>
            <person name="Wang X.J."/>
            <person name="Zhu J.G."/>
            <person name="Ruan X.D."/>
            <person name="Zhao L."/>
            <person name="Wei J.T."/>
            <person name="Ye R.Z."/>
            <person name="Que T.C."/>
            <person name="Du C.H."/>
            <person name="Zhou Y.H."/>
            <person name="Cheng J.X."/>
            <person name="Dai P.F."/>
            <person name="Guo W.B."/>
            <person name="Han X.H."/>
            <person name="Huang E.J."/>
            <person name="Li L.F."/>
            <person name="Wei W."/>
            <person name="Gao Y.C."/>
            <person name="Liu J.Z."/>
            <person name="Shao H.Z."/>
            <person name="Wang X."/>
            <person name="Wang C.C."/>
            <person name="Yang T.C."/>
            <person name="Huo Q.B."/>
            <person name="Li W."/>
            <person name="Chen H.Y."/>
            <person name="Chen S.E."/>
            <person name="Zhou L.G."/>
            <person name="Ni X.B."/>
            <person name="Tian J.H."/>
            <person name="Sheng Y."/>
            <person name="Liu T."/>
            <person name="Pan Y.S."/>
            <person name="Xia L.Y."/>
            <person name="Li J."/>
            <person name="Zhao F."/>
            <person name="Cao W.C."/>
        </authorList>
    </citation>
    <scope>NUCLEOTIDE SEQUENCE</scope>
    <source>
        <strain evidence="4">Rmic-2018</strain>
    </source>
</reference>
<sequence length="181" mass="19641">MPPSTTVEEMVVRSVHITTGAEKRRCTVMLAVTVDGQKLPPFIICTRKTFPKAKFPPAIHASVQEKGWMTADLMVDWVRTVSGRRHGALLYLSLLVVGSFRSHLVDFVRAKLKELQTDLTSFQAKLSSAASRRLGGISNALDGTEDDVVHENDEGDHAEAGDESDDAAMSDVDGSLDSGSE</sequence>
<dbReference type="GO" id="GO:0003676">
    <property type="term" value="F:nucleic acid binding"/>
    <property type="evidence" value="ECO:0007669"/>
    <property type="project" value="InterPro"/>
</dbReference>
<gene>
    <name evidence="4" type="ORF">HPB51_009800</name>
</gene>